<accession>A0AAU9WLI3</accession>
<evidence type="ECO:0000256" key="6">
    <source>
        <dbReference type="ARBA" id="ARBA00023136"/>
    </source>
</evidence>
<comment type="subcellular location">
    <subcellularLocation>
        <location evidence="1">Cell membrane</location>
        <topology evidence="1">Multi-pass membrane protein</topology>
    </subcellularLocation>
</comment>
<evidence type="ECO:0000256" key="2">
    <source>
        <dbReference type="ARBA" id="ARBA00022475"/>
    </source>
</evidence>
<keyword evidence="4 10" id="KW-1133">Transmembrane helix</keyword>
<feature type="transmembrane region" description="Helical" evidence="10">
    <location>
        <begin position="27"/>
        <end position="51"/>
    </location>
</feature>
<reference evidence="12 13" key="1">
    <citation type="submission" date="2022-05" db="EMBL/GenBank/DDBJ databases">
        <authorList>
            <consortium name="Genoscope - CEA"/>
            <person name="William W."/>
        </authorList>
    </citation>
    <scope>NUCLEOTIDE SEQUENCE [LARGE SCALE GENOMIC DNA]</scope>
</reference>
<keyword evidence="3 10" id="KW-0812">Transmembrane</keyword>
<keyword evidence="5" id="KW-0297">G-protein coupled receptor</keyword>
<evidence type="ECO:0000256" key="4">
    <source>
        <dbReference type="ARBA" id="ARBA00022989"/>
    </source>
</evidence>
<evidence type="ECO:0000256" key="9">
    <source>
        <dbReference type="ARBA" id="ARBA00023224"/>
    </source>
</evidence>
<keyword evidence="9" id="KW-0807">Transducer</keyword>
<evidence type="ECO:0000256" key="3">
    <source>
        <dbReference type="ARBA" id="ARBA00022692"/>
    </source>
</evidence>
<gene>
    <name evidence="12" type="ORF">PMEA_00007163</name>
</gene>
<feature type="transmembrane region" description="Helical" evidence="10">
    <location>
        <begin position="104"/>
        <end position="126"/>
    </location>
</feature>
<dbReference type="PROSITE" id="PS50262">
    <property type="entry name" value="G_PROTEIN_RECEP_F1_2"/>
    <property type="match status" value="1"/>
</dbReference>
<keyword evidence="7" id="KW-0675">Receptor</keyword>
<keyword evidence="8" id="KW-0325">Glycoprotein</keyword>
<comment type="caution">
    <text evidence="12">The sequence shown here is derived from an EMBL/GenBank/DDBJ whole genome shotgun (WGS) entry which is preliminary data.</text>
</comment>
<feature type="domain" description="G-protein coupled receptors family 1 profile" evidence="11">
    <location>
        <begin position="43"/>
        <end position="282"/>
    </location>
</feature>
<dbReference type="AlphaFoldDB" id="A0AAU9WLI3"/>
<proteinExistence type="predicted"/>
<dbReference type="GO" id="GO:0004930">
    <property type="term" value="F:G protein-coupled receptor activity"/>
    <property type="evidence" value="ECO:0007669"/>
    <property type="project" value="UniProtKB-KW"/>
</dbReference>
<feature type="transmembrane region" description="Helical" evidence="10">
    <location>
        <begin position="180"/>
        <end position="199"/>
    </location>
</feature>
<evidence type="ECO:0000256" key="5">
    <source>
        <dbReference type="ARBA" id="ARBA00023040"/>
    </source>
</evidence>
<protein>
    <recommendedName>
        <fullName evidence="11">G-protein coupled receptors family 1 profile domain-containing protein</fullName>
    </recommendedName>
</protein>
<dbReference type="PRINTS" id="PR00237">
    <property type="entry name" value="GPCRRHODOPSN"/>
</dbReference>
<evidence type="ECO:0000256" key="8">
    <source>
        <dbReference type="ARBA" id="ARBA00023180"/>
    </source>
</evidence>
<evidence type="ECO:0000256" key="10">
    <source>
        <dbReference type="SAM" id="Phobius"/>
    </source>
</evidence>
<dbReference type="PANTHER" id="PTHR24246">
    <property type="entry name" value="OLFACTORY RECEPTOR AND ADENOSINE RECEPTOR"/>
    <property type="match status" value="1"/>
</dbReference>
<dbReference type="EMBL" id="CALNXJ010000016">
    <property type="protein sequence ID" value="CAH3118166.1"/>
    <property type="molecule type" value="Genomic_DNA"/>
</dbReference>
<dbReference type="GO" id="GO:0005886">
    <property type="term" value="C:plasma membrane"/>
    <property type="evidence" value="ECO:0007669"/>
    <property type="project" value="UniProtKB-SubCell"/>
</dbReference>
<feature type="non-terminal residue" evidence="12">
    <location>
        <position position="297"/>
    </location>
</feature>
<keyword evidence="6 10" id="KW-0472">Membrane</keyword>
<sequence length="297" mass="34205">MASSLNNSVYNDTIQKHWKALSPSQCIPWFAVFSTECLTVVILNLLTIIVFMKQRQLQRQSKFLIIHQAIVDLLVGLVYGPLMIERSGSFNCDLWDYHRPNTTLLFLLELVLGSQVYQVSLFNLAVISLERVHATFRPFKHRFIKKWVYGVIITIIWLVPSVMKTFILTHSDDVFRLISFAYFFTLLFVVVVCYSSIYLKVRCGRHPQRHGAASLRERKLTNTSFVITLGSLITFLPMVVFWGVLASDSKLFDNLSNQSSFHFEMVKIIFVAANSLINPIIYAIRMPELRASIMQII</sequence>
<dbReference type="PANTHER" id="PTHR24246:SF27">
    <property type="entry name" value="ADENOSINE RECEPTOR, ISOFORM A"/>
    <property type="match status" value="1"/>
</dbReference>
<evidence type="ECO:0000313" key="13">
    <source>
        <dbReference type="Proteomes" id="UP001159428"/>
    </source>
</evidence>
<dbReference type="CDD" id="cd00637">
    <property type="entry name" value="7tm_classA_rhodopsin-like"/>
    <property type="match status" value="1"/>
</dbReference>
<feature type="transmembrane region" description="Helical" evidence="10">
    <location>
        <begin position="63"/>
        <end position="84"/>
    </location>
</feature>
<dbReference type="Pfam" id="PF00001">
    <property type="entry name" value="7tm_1"/>
    <property type="match status" value="2"/>
</dbReference>
<feature type="transmembrane region" description="Helical" evidence="10">
    <location>
        <begin position="147"/>
        <end position="168"/>
    </location>
</feature>
<dbReference type="Gene3D" id="1.20.1070.10">
    <property type="entry name" value="Rhodopsin 7-helix transmembrane proteins"/>
    <property type="match status" value="1"/>
</dbReference>
<feature type="transmembrane region" description="Helical" evidence="10">
    <location>
        <begin position="220"/>
        <end position="245"/>
    </location>
</feature>
<keyword evidence="2" id="KW-1003">Cell membrane</keyword>
<feature type="transmembrane region" description="Helical" evidence="10">
    <location>
        <begin position="265"/>
        <end position="284"/>
    </location>
</feature>
<evidence type="ECO:0000256" key="7">
    <source>
        <dbReference type="ARBA" id="ARBA00023170"/>
    </source>
</evidence>
<evidence type="ECO:0000256" key="1">
    <source>
        <dbReference type="ARBA" id="ARBA00004651"/>
    </source>
</evidence>
<name>A0AAU9WLI3_9CNID</name>
<keyword evidence="13" id="KW-1185">Reference proteome</keyword>
<evidence type="ECO:0000259" key="11">
    <source>
        <dbReference type="PROSITE" id="PS50262"/>
    </source>
</evidence>
<dbReference type="InterPro" id="IPR000276">
    <property type="entry name" value="GPCR_Rhodpsn"/>
</dbReference>
<dbReference type="InterPro" id="IPR017452">
    <property type="entry name" value="GPCR_Rhodpsn_7TM"/>
</dbReference>
<evidence type="ECO:0000313" key="12">
    <source>
        <dbReference type="EMBL" id="CAH3118166.1"/>
    </source>
</evidence>
<dbReference type="SUPFAM" id="SSF81321">
    <property type="entry name" value="Family A G protein-coupled receptor-like"/>
    <property type="match status" value="1"/>
</dbReference>
<dbReference type="Proteomes" id="UP001159428">
    <property type="component" value="Unassembled WGS sequence"/>
</dbReference>
<organism evidence="12 13">
    <name type="scientific">Pocillopora meandrina</name>
    <dbReference type="NCBI Taxonomy" id="46732"/>
    <lineage>
        <taxon>Eukaryota</taxon>
        <taxon>Metazoa</taxon>
        <taxon>Cnidaria</taxon>
        <taxon>Anthozoa</taxon>
        <taxon>Hexacorallia</taxon>
        <taxon>Scleractinia</taxon>
        <taxon>Astrocoeniina</taxon>
        <taxon>Pocilloporidae</taxon>
        <taxon>Pocillopora</taxon>
    </lineage>
</organism>